<dbReference type="EMBL" id="JADCNL010000009">
    <property type="protein sequence ID" value="KAG0467392.1"/>
    <property type="molecule type" value="Genomic_DNA"/>
</dbReference>
<sequence>MRWWDKNHRRKVVNAKYRACEAYLIGEVSGRLPEEAGCSWARQPHHAGLSSPRKPIVGDIEELEAHRHRHRRAPVNRVEMEVGAAVTCRESAGRSLPAILPTIENLLL</sequence>
<dbReference type="AlphaFoldDB" id="A0A835QCT9"/>
<name>A0A835QCT9_VANPL</name>
<keyword evidence="3" id="KW-1185">Reference proteome</keyword>
<reference evidence="3 4" key="1">
    <citation type="journal article" date="2020" name="Nat. Food">
        <title>A phased Vanilla planifolia genome enables genetic improvement of flavour and production.</title>
        <authorList>
            <person name="Hasing T."/>
            <person name="Tang H."/>
            <person name="Brym M."/>
            <person name="Khazi F."/>
            <person name="Huang T."/>
            <person name="Chambers A.H."/>
        </authorList>
    </citation>
    <scope>NUCLEOTIDE SEQUENCE [LARGE SCALE GENOMIC DNA]</scope>
    <source>
        <tissue evidence="2">Leaf</tissue>
    </source>
</reference>
<evidence type="ECO:0000313" key="1">
    <source>
        <dbReference type="EMBL" id="KAG0467392.1"/>
    </source>
</evidence>
<dbReference type="EMBL" id="JADCNM010000009">
    <property type="protein sequence ID" value="KAG0469033.1"/>
    <property type="molecule type" value="Genomic_DNA"/>
</dbReference>
<evidence type="ECO:0000313" key="3">
    <source>
        <dbReference type="Proteomes" id="UP000636800"/>
    </source>
</evidence>
<dbReference type="Proteomes" id="UP000636800">
    <property type="component" value="Unassembled WGS sequence"/>
</dbReference>
<accession>A0A835QCT9</accession>
<organism evidence="2 4">
    <name type="scientific">Vanilla planifolia</name>
    <name type="common">Vanilla</name>
    <dbReference type="NCBI Taxonomy" id="51239"/>
    <lineage>
        <taxon>Eukaryota</taxon>
        <taxon>Viridiplantae</taxon>
        <taxon>Streptophyta</taxon>
        <taxon>Embryophyta</taxon>
        <taxon>Tracheophyta</taxon>
        <taxon>Spermatophyta</taxon>
        <taxon>Magnoliopsida</taxon>
        <taxon>Liliopsida</taxon>
        <taxon>Asparagales</taxon>
        <taxon>Orchidaceae</taxon>
        <taxon>Vanilloideae</taxon>
        <taxon>Vanilleae</taxon>
        <taxon>Vanilla</taxon>
    </lineage>
</organism>
<gene>
    <name evidence="2" type="ORF">HPP92_018361</name>
    <name evidence="1" type="ORF">HPP92_018972</name>
</gene>
<evidence type="ECO:0000313" key="4">
    <source>
        <dbReference type="Proteomes" id="UP000639772"/>
    </source>
</evidence>
<proteinExistence type="predicted"/>
<protein>
    <submittedName>
        <fullName evidence="2">Uncharacterized protein</fullName>
    </submittedName>
</protein>
<evidence type="ECO:0000313" key="2">
    <source>
        <dbReference type="EMBL" id="KAG0469033.1"/>
    </source>
</evidence>
<dbReference type="Proteomes" id="UP000639772">
    <property type="component" value="Chromosome 9"/>
</dbReference>
<comment type="caution">
    <text evidence="2">The sequence shown here is derived from an EMBL/GenBank/DDBJ whole genome shotgun (WGS) entry which is preliminary data.</text>
</comment>